<dbReference type="PANTHER" id="PTHR28254:SF1">
    <property type="entry name" value="CYTOCHROME B-C1 COMPLEX SUBUNIT 10, MITOCHONDRIAL"/>
    <property type="match status" value="1"/>
</dbReference>
<protein>
    <submittedName>
        <fullName evidence="2">Cytochrome b-c1 complex subunit 10, fungi</fullName>
    </submittedName>
</protein>
<accession>A0A0F7SWP1</accession>
<keyword evidence="1" id="KW-1133">Transmembrane helix</keyword>
<proteinExistence type="predicted"/>
<dbReference type="PANTHER" id="PTHR28254">
    <property type="entry name" value="CYTOCHROME B-C1 COMPLEX SUBUNIT 10"/>
    <property type="match status" value="1"/>
</dbReference>
<evidence type="ECO:0000313" key="2">
    <source>
        <dbReference type="EMBL" id="CED84488.1"/>
    </source>
</evidence>
<name>A0A0F7SWP1_PHARH</name>
<dbReference type="GO" id="GO:0005739">
    <property type="term" value="C:mitochondrion"/>
    <property type="evidence" value="ECO:0007669"/>
    <property type="project" value="GOC"/>
</dbReference>
<dbReference type="GO" id="GO:0006122">
    <property type="term" value="P:mitochondrial electron transport, ubiquinol to cytochrome c"/>
    <property type="evidence" value="ECO:0007669"/>
    <property type="project" value="InterPro"/>
</dbReference>
<dbReference type="Pfam" id="PF09796">
    <property type="entry name" value="QCR10"/>
    <property type="match status" value="1"/>
</dbReference>
<evidence type="ECO:0000256" key="1">
    <source>
        <dbReference type="SAM" id="Phobius"/>
    </source>
</evidence>
<dbReference type="AlphaFoldDB" id="A0A0F7SWP1"/>
<dbReference type="EMBL" id="LN483166">
    <property type="protein sequence ID" value="CED84488.1"/>
    <property type="molecule type" value="Genomic_DNA"/>
</dbReference>
<sequence>MAKNIFTPQPRVAYFTAEKIMRFVPSLGVWGVGAGGLITLLLSSTPIFQQDVLVKVPVLTEYYTDNTPASDKPF</sequence>
<feature type="transmembrane region" description="Helical" evidence="1">
    <location>
        <begin position="20"/>
        <end position="42"/>
    </location>
</feature>
<reference evidence="2" key="1">
    <citation type="submission" date="2014-08" db="EMBL/GenBank/DDBJ databases">
        <authorList>
            <person name="Sharma Rahul"/>
            <person name="Thines Marco"/>
        </authorList>
    </citation>
    <scope>NUCLEOTIDE SEQUENCE</scope>
</reference>
<keyword evidence="1" id="KW-0472">Membrane</keyword>
<keyword evidence="1" id="KW-0812">Transmembrane</keyword>
<organism evidence="2">
    <name type="scientific">Phaffia rhodozyma</name>
    <name type="common">Yeast</name>
    <name type="synonym">Xanthophyllomyces dendrorhous</name>
    <dbReference type="NCBI Taxonomy" id="264483"/>
    <lineage>
        <taxon>Eukaryota</taxon>
        <taxon>Fungi</taxon>
        <taxon>Dikarya</taxon>
        <taxon>Basidiomycota</taxon>
        <taxon>Agaricomycotina</taxon>
        <taxon>Tremellomycetes</taxon>
        <taxon>Cystofilobasidiales</taxon>
        <taxon>Mrakiaceae</taxon>
        <taxon>Phaffia</taxon>
    </lineage>
</organism>
<dbReference type="InterPro" id="IPR019182">
    <property type="entry name" value="Cytochrome_b-c1_su10_fun"/>
</dbReference>